<evidence type="ECO:0000313" key="2">
    <source>
        <dbReference type="EnsemblProtists" id="EOD05078"/>
    </source>
</evidence>
<organism evidence="2 3">
    <name type="scientific">Emiliania huxleyi (strain CCMP1516)</name>
    <dbReference type="NCBI Taxonomy" id="280463"/>
    <lineage>
        <taxon>Eukaryota</taxon>
        <taxon>Haptista</taxon>
        <taxon>Haptophyta</taxon>
        <taxon>Prymnesiophyceae</taxon>
        <taxon>Isochrysidales</taxon>
        <taxon>Noelaerhabdaceae</taxon>
        <taxon>Emiliania</taxon>
    </lineage>
</organism>
<keyword evidence="3" id="KW-1185">Reference proteome</keyword>
<dbReference type="Proteomes" id="UP000013827">
    <property type="component" value="Unassembled WGS sequence"/>
</dbReference>
<reference evidence="3" key="1">
    <citation type="journal article" date="2013" name="Nature">
        <title>Pan genome of the phytoplankton Emiliania underpins its global distribution.</title>
        <authorList>
            <person name="Read B.A."/>
            <person name="Kegel J."/>
            <person name="Klute M.J."/>
            <person name="Kuo A."/>
            <person name="Lefebvre S.C."/>
            <person name="Maumus F."/>
            <person name="Mayer C."/>
            <person name="Miller J."/>
            <person name="Monier A."/>
            <person name="Salamov A."/>
            <person name="Young J."/>
            <person name="Aguilar M."/>
            <person name="Claverie J.M."/>
            <person name="Frickenhaus S."/>
            <person name="Gonzalez K."/>
            <person name="Herman E.K."/>
            <person name="Lin Y.C."/>
            <person name="Napier J."/>
            <person name="Ogata H."/>
            <person name="Sarno A.F."/>
            <person name="Shmutz J."/>
            <person name="Schroeder D."/>
            <person name="de Vargas C."/>
            <person name="Verret F."/>
            <person name="von Dassow P."/>
            <person name="Valentin K."/>
            <person name="Van de Peer Y."/>
            <person name="Wheeler G."/>
            <person name="Dacks J.B."/>
            <person name="Delwiche C.F."/>
            <person name="Dyhrman S.T."/>
            <person name="Glockner G."/>
            <person name="John U."/>
            <person name="Richards T."/>
            <person name="Worden A.Z."/>
            <person name="Zhang X."/>
            <person name="Grigoriev I.V."/>
            <person name="Allen A.E."/>
            <person name="Bidle K."/>
            <person name="Borodovsky M."/>
            <person name="Bowler C."/>
            <person name="Brownlee C."/>
            <person name="Cock J.M."/>
            <person name="Elias M."/>
            <person name="Gladyshev V.N."/>
            <person name="Groth M."/>
            <person name="Guda C."/>
            <person name="Hadaegh A."/>
            <person name="Iglesias-Rodriguez M.D."/>
            <person name="Jenkins J."/>
            <person name="Jones B.M."/>
            <person name="Lawson T."/>
            <person name="Leese F."/>
            <person name="Lindquist E."/>
            <person name="Lobanov A."/>
            <person name="Lomsadze A."/>
            <person name="Malik S.B."/>
            <person name="Marsh M.E."/>
            <person name="Mackinder L."/>
            <person name="Mock T."/>
            <person name="Mueller-Roeber B."/>
            <person name="Pagarete A."/>
            <person name="Parker M."/>
            <person name="Probert I."/>
            <person name="Quesneville H."/>
            <person name="Raines C."/>
            <person name="Rensing S.A."/>
            <person name="Riano-Pachon D.M."/>
            <person name="Richier S."/>
            <person name="Rokitta S."/>
            <person name="Shiraiwa Y."/>
            <person name="Soanes D.M."/>
            <person name="van der Giezen M."/>
            <person name="Wahlund T.M."/>
            <person name="Williams B."/>
            <person name="Wilson W."/>
            <person name="Wolfe G."/>
            <person name="Wurch L.L."/>
        </authorList>
    </citation>
    <scope>NUCLEOTIDE SEQUENCE</scope>
</reference>
<sequence>MTEPCNPPGPGPLIQVRPEGSSADSSAGAAECSPPSAQTSGGFSGAPEADGMHTT</sequence>
<proteinExistence type="predicted"/>
<evidence type="ECO:0000313" key="3">
    <source>
        <dbReference type="Proteomes" id="UP000013827"/>
    </source>
</evidence>
<feature type="compositionally biased region" description="Low complexity" evidence="1">
    <location>
        <begin position="20"/>
        <end position="30"/>
    </location>
</feature>
<dbReference type="KEGG" id="ehx:EMIHUDRAFT_259332"/>
<dbReference type="EnsemblProtists" id="EOD05078">
    <property type="protein sequence ID" value="EOD05078"/>
    <property type="gene ID" value="EMIHUDRAFT_259332"/>
</dbReference>
<dbReference type="AlphaFoldDB" id="A0A0D3I1E3"/>
<reference evidence="2" key="2">
    <citation type="submission" date="2024-10" db="UniProtKB">
        <authorList>
            <consortium name="EnsemblProtists"/>
        </authorList>
    </citation>
    <scope>IDENTIFICATION</scope>
</reference>
<feature type="region of interest" description="Disordered" evidence="1">
    <location>
        <begin position="1"/>
        <end position="55"/>
    </location>
</feature>
<accession>A0A0D3I1E3</accession>
<dbReference type="PaxDb" id="2903-EOD05078"/>
<feature type="compositionally biased region" description="Pro residues" evidence="1">
    <location>
        <begin position="1"/>
        <end position="11"/>
    </location>
</feature>
<protein>
    <submittedName>
        <fullName evidence="2">Uncharacterized protein</fullName>
    </submittedName>
</protein>
<evidence type="ECO:0000256" key="1">
    <source>
        <dbReference type="SAM" id="MobiDB-lite"/>
    </source>
</evidence>
<name>A0A0D3I1E3_EMIH1</name>
<dbReference type="GeneID" id="17251228"/>
<dbReference type="RefSeq" id="XP_005757507.1">
    <property type="nucleotide sequence ID" value="XM_005757450.1"/>
</dbReference>
<dbReference type="HOGENOM" id="CLU_3036410_0_0_1"/>